<evidence type="ECO:0000313" key="2">
    <source>
        <dbReference type="Proteomes" id="UP000250123"/>
    </source>
</evidence>
<organism evidence="1 2">
    <name type="scientific">Shewanella benthica</name>
    <dbReference type="NCBI Taxonomy" id="43661"/>
    <lineage>
        <taxon>Bacteria</taxon>
        <taxon>Pseudomonadati</taxon>
        <taxon>Pseudomonadota</taxon>
        <taxon>Gammaproteobacteria</taxon>
        <taxon>Alteromonadales</taxon>
        <taxon>Shewanellaceae</taxon>
        <taxon>Shewanella</taxon>
    </lineage>
</organism>
<dbReference type="Proteomes" id="UP000250123">
    <property type="component" value="Chromosome SHEWBE"/>
</dbReference>
<name>A0A330LZF2_9GAMM</name>
<protein>
    <submittedName>
        <fullName evidence="1">Uncharacterized protein</fullName>
    </submittedName>
</protein>
<dbReference type="EMBL" id="LS483452">
    <property type="protein sequence ID" value="SQH74483.1"/>
    <property type="molecule type" value="Genomic_DNA"/>
</dbReference>
<accession>A0A330LZF2</accession>
<dbReference type="KEGG" id="sbk:SHEWBE_0494"/>
<dbReference type="AlphaFoldDB" id="A0A330LZF2"/>
<reference evidence="2" key="1">
    <citation type="submission" date="2018-06" db="EMBL/GenBank/DDBJ databases">
        <authorList>
            <person name="Cea G.-C."/>
            <person name="William W."/>
        </authorList>
    </citation>
    <scope>NUCLEOTIDE SEQUENCE [LARGE SCALE GENOMIC DNA]</scope>
    <source>
        <strain evidence="2">DB21MT-2</strain>
    </source>
</reference>
<evidence type="ECO:0000313" key="1">
    <source>
        <dbReference type="EMBL" id="SQH74483.1"/>
    </source>
</evidence>
<sequence>MADSFELDSNELALSESLYEKHCRYYGIRGGVLWHRPCYFFS</sequence>
<proteinExistence type="predicted"/>
<gene>
    <name evidence="1" type="ORF">SHEWBE_0494</name>
</gene>